<feature type="transmembrane region" description="Helical" evidence="1">
    <location>
        <begin position="322"/>
        <end position="342"/>
    </location>
</feature>
<dbReference type="Proteomes" id="UP001596405">
    <property type="component" value="Unassembled WGS sequence"/>
</dbReference>
<evidence type="ECO:0000313" key="3">
    <source>
        <dbReference type="Proteomes" id="UP001596405"/>
    </source>
</evidence>
<keyword evidence="3" id="KW-1185">Reference proteome</keyword>
<accession>A0ABW2DJS9</accession>
<evidence type="ECO:0000313" key="2">
    <source>
        <dbReference type="EMBL" id="MFC6996944.1"/>
    </source>
</evidence>
<feature type="transmembrane region" description="Helical" evidence="1">
    <location>
        <begin position="257"/>
        <end position="277"/>
    </location>
</feature>
<comment type="caution">
    <text evidence="2">The sequence shown here is derived from an EMBL/GenBank/DDBJ whole genome shotgun (WGS) entry which is preliminary data.</text>
</comment>
<sequence>MILGKRPFALLLLITSFLLLPVRSWACTCAYSKDFIQEGQADGFVFEASFECALEEKDLVGLIKHNIYVLKVHRYWGKSFGQQYVVAAADVFSSCSVSGIENGKKFVIASKPNELKLFPIHMCNTYPSDSFPDSMFQTHASEVVLPNAQNESSHSSPCNYLQEKKSNFDTIYTERETALRQAGWYKLLFQGIILLLGMSGLYIIVSKNTTHLLAMLLQKVALSSSIALLLMLVLLWATKDKLTVTQLRTESFGVNRYLLVNLFVAVALVLFSLPAVLTRRYNSLKNRSWLLPIFLLLPALLWLFLVVRWITDFEFSFSGLALNFQFLALPFFYFIGVGWYLFTNPSNSK</sequence>
<feature type="transmembrane region" description="Helical" evidence="1">
    <location>
        <begin position="216"/>
        <end position="237"/>
    </location>
</feature>
<proteinExistence type="predicted"/>
<gene>
    <name evidence="2" type="ORF">ACFQHR_04870</name>
</gene>
<dbReference type="RefSeq" id="WP_066622978.1">
    <property type="nucleotide sequence ID" value="NZ_JBHSYQ010000003.1"/>
</dbReference>
<reference evidence="3" key="1">
    <citation type="journal article" date="2019" name="Int. J. Syst. Evol. Microbiol.">
        <title>The Global Catalogue of Microorganisms (GCM) 10K type strain sequencing project: providing services to taxonomists for standard genome sequencing and annotation.</title>
        <authorList>
            <consortium name="The Broad Institute Genomics Platform"/>
            <consortium name="The Broad Institute Genome Sequencing Center for Infectious Disease"/>
            <person name="Wu L."/>
            <person name="Ma J."/>
        </authorList>
    </citation>
    <scope>NUCLEOTIDE SEQUENCE [LARGE SCALE GENOMIC DNA]</scope>
    <source>
        <strain evidence="3">CGMCC 4.7393</strain>
    </source>
</reference>
<keyword evidence="1" id="KW-1133">Transmembrane helix</keyword>
<dbReference type="EMBL" id="JBHSYQ010000003">
    <property type="protein sequence ID" value="MFC6996944.1"/>
    <property type="molecule type" value="Genomic_DNA"/>
</dbReference>
<keyword evidence="1" id="KW-0812">Transmembrane</keyword>
<keyword evidence="1" id="KW-0472">Membrane</keyword>
<evidence type="ECO:0000256" key="1">
    <source>
        <dbReference type="SAM" id="Phobius"/>
    </source>
</evidence>
<feature type="transmembrane region" description="Helical" evidence="1">
    <location>
        <begin position="184"/>
        <end position="204"/>
    </location>
</feature>
<name>A0ABW2DJS9_9BACT</name>
<feature type="transmembrane region" description="Helical" evidence="1">
    <location>
        <begin position="289"/>
        <end position="310"/>
    </location>
</feature>
<organism evidence="2 3">
    <name type="scientific">Rufibacter roseus</name>
    <dbReference type="NCBI Taxonomy" id="1567108"/>
    <lineage>
        <taxon>Bacteria</taxon>
        <taxon>Pseudomonadati</taxon>
        <taxon>Bacteroidota</taxon>
        <taxon>Cytophagia</taxon>
        <taxon>Cytophagales</taxon>
        <taxon>Hymenobacteraceae</taxon>
        <taxon>Rufibacter</taxon>
    </lineage>
</organism>
<protein>
    <submittedName>
        <fullName evidence="2">Uncharacterized protein</fullName>
    </submittedName>
</protein>